<proteinExistence type="inferred from homology"/>
<dbReference type="PANTHER" id="PTHR43390:SF1">
    <property type="entry name" value="CHLOROPLAST PROCESSING PEPTIDASE"/>
    <property type="match status" value="1"/>
</dbReference>
<dbReference type="InterPro" id="IPR019533">
    <property type="entry name" value="Peptidase_S26"/>
</dbReference>
<dbReference type="PROSITE" id="PS00761">
    <property type="entry name" value="SPASE_I_3"/>
    <property type="match status" value="1"/>
</dbReference>
<dbReference type="InterPro" id="IPR036286">
    <property type="entry name" value="LexA/Signal_pep-like_sf"/>
</dbReference>
<dbReference type="InterPro" id="IPR019756">
    <property type="entry name" value="Pept_S26A_signal_pept_1_Ser-AS"/>
</dbReference>
<evidence type="ECO:0000256" key="6">
    <source>
        <dbReference type="ARBA" id="ARBA00022475"/>
    </source>
</evidence>
<sequence>MANYFSILLVILTVVTGLVWLLDALFWAPKRKAAATGTQSPELPYWVDTSQQLFPVIAFVLVLRSFLYEPFQIPSGSMMPTLLVGDFILVEKYSYGLKDPVARHKFLETGTPERGDIVVFKYPESPNIDYIKRVVGLPGDTVVYQDKQLFIKPKCNGDNQTQCNKLRPVPLEFKSRGEFVQRMAPLLRFTEDLGATPHDILRHPTRTDRTDRYYAQPGNRSGQWLVPEDQYFVMGDNRDNSRDSRFWGFVPDANLVGQAVAIWISFEFERNAEDLIPTWVPTGIRFNRIGGID</sequence>
<accession>A0A7S9HE32</accession>
<dbReference type="PROSITE" id="PS00760">
    <property type="entry name" value="SPASE_I_2"/>
    <property type="match status" value="1"/>
</dbReference>
<comment type="subcellular location">
    <subcellularLocation>
        <location evidence="2">Cell membrane</location>
        <topology evidence="2">Multi-pass membrane protein</topology>
    </subcellularLocation>
    <subcellularLocation>
        <location evidence="14">Membrane</location>
        <topology evidence="14">Multi-pass membrane protein</topology>
    </subcellularLocation>
</comment>
<comment type="caution">
    <text evidence="14">Lacks conserved residue(s) required for the propagation of feature annotation.</text>
</comment>
<dbReference type="EC" id="3.4.21.89" evidence="4 13"/>
<dbReference type="EMBL" id="CP064795">
    <property type="protein sequence ID" value="QPG06577.1"/>
    <property type="molecule type" value="Genomic_DNA"/>
</dbReference>
<dbReference type="Proteomes" id="UP000595095">
    <property type="component" value="Chromosome"/>
</dbReference>
<evidence type="ECO:0000313" key="16">
    <source>
        <dbReference type="EMBL" id="QPG06577.1"/>
    </source>
</evidence>
<dbReference type="PANTHER" id="PTHR43390">
    <property type="entry name" value="SIGNAL PEPTIDASE I"/>
    <property type="match status" value="1"/>
</dbReference>
<reference evidence="16 17" key="1">
    <citation type="submission" date="2020-11" db="EMBL/GenBank/DDBJ databases">
        <title>Complete genome sequence for Salinimonas sp. strain G2-b.</title>
        <authorList>
            <person name="Park S.-J."/>
        </authorList>
    </citation>
    <scope>NUCLEOTIDE SEQUENCE [LARGE SCALE GENOMIC DNA]</scope>
    <source>
        <strain evidence="16 17">G2-b</strain>
    </source>
</reference>
<dbReference type="GO" id="GO:0006465">
    <property type="term" value="P:signal peptide processing"/>
    <property type="evidence" value="ECO:0007669"/>
    <property type="project" value="InterPro"/>
</dbReference>
<gene>
    <name evidence="16" type="primary">lepB</name>
    <name evidence="16" type="ORF">IT774_05230</name>
</gene>
<evidence type="ECO:0000256" key="12">
    <source>
        <dbReference type="PIRSR" id="PIRSR600223-1"/>
    </source>
</evidence>
<protein>
    <recommendedName>
        <fullName evidence="5 13">Signal peptidase I</fullName>
        <ecNumber evidence="4 13">3.4.21.89</ecNumber>
    </recommendedName>
</protein>
<dbReference type="Pfam" id="PF10502">
    <property type="entry name" value="Peptidase_S26"/>
    <property type="match status" value="1"/>
</dbReference>
<dbReference type="GO" id="GO:0009003">
    <property type="term" value="F:signal peptidase activity"/>
    <property type="evidence" value="ECO:0007669"/>
    <property type="project" value="UniProtKB-EC"/>
</dbReference>
<evidence type="ECO:0000256" key="11">
    <source>
        <dbReference type="ARBA" id="ARBA00023136"/>
    </source>
</evidence>
<dbReference type="GO" id="GO:0005886">
    <property type="term" value="C:plasma membrane"/>
    <property type="evidence" value="ECO:0007669"/>
    <property type="project" value="UniProtKB-SubCell"/>
</dbReference>
<dbReference type="Gene3D" id="2.10.109.10">
    <property type="entry name" value="Umud Fragment, subunit A"/>
    <property type="match status" value="1"/>
</dbReference>
<evidence type="ECO:0000256" key="3">
    <source>
        <dbReference type="ARBA" id="ARBA00009370"/>
    </source>
</evidence>
<evidence type="ECO:0000256" key="8">
    <source>
        <dbReference type="ARBA" id="ARBA00022692"/>
    </source>
</evidence>
<organism evidence="16 17">
    <name type="scientific">Salinimonas marina</name>
    <dbReference type="NCBI Taxonomy" id="2785918"/>
    <lineage>
        <taxon>Bacteria</taxon>
        <taxon>Pseudomonadati</taxon>
        <taxon>Pseudomonadota</taxon>
        <taxon>Gammaproteobacteria</taxon>
        <taxon>Alteromonadales</taxon>
        <taxon>Alteromonadaceae</taxon>
        <taxon>Alteromonas/Salinimonas group</taxon>
        <taxon>Salinimonas</taxon>
    </lineage>
</organism>
<evidence type="ECO:0000256" key="13">
    <source>
        <dbReference type="RuleBase" id="RU003993"/>
    </source>
</evidence>
<keyword evidence="7 13" id="KW-0645">Protease</keyword>
<keyword evidence="17" id="KW-1185">Reference proteome</keyword>
<evidence type="ECO:0000259" key="15">
    <source>
        <dbReference type="Pfam" id="PF10502"/>
    </source>
</evidence>
<evidence type="ECO:0000256" key="1">
    <source>
        <dbReference type="ARBA" id="ARBA00000677"/>
    </source>
</evidence>
<dbReference type="NCBIfam" id="TIGR02227">
    <property type="entry name" value="sigpep_I_bact"/>
    <property type="match status" value="1"/>
</dbReference>
<evidence type="ECO:0000256" key="4">
    <source>
        <dbReference type="ARBA" id="ARBA00013208"/>
    </source>
</evidence>
<feature type="transmembrane region" description="Helical" evidence="13">
    <location>
        <begin position="7"/>
        <end position="29"/>
    </location>
</feature>
<dbReference type="KEGG" id="smaa:IT774_05230"/>
<dbReference type="InterPro" id="IPR000223">
    <property type="entry name" value="Pept_S26A_signal_pept_1"/>
</dbReference>
<dbReference type="Gene3D" id="2.170.230.10">
    <property type="match status" value="1"/>
</dbReference>
<dbReference type="GO" id="GO:0004252">
    <property type="term" value="F:serine-type endopeptidase activity"/>
    <property type="evidence" value="ECO:0007669"/>
    <property type="project" value="InterPro"/>
</dbReference>
<dbReference type="InterPro" id="IPR019757">
    <property type="entry name" value="Pept_S26A_signal_pept_1_Lys-AS"/>
</dbReference>
<evidence type="ECO:0000256" key="2">
    <source>
        <dbReference type="ARBA" id="ARBA00004651"/>
    </source>
</evidence>
<evidence type="ECO:0000256" key="7">
    <source>
        <dbReference type="ARBA" id="ARBA00022670"/>
    </source>
</evidence>
<keyword evidence="10 13" id="KW-1133">Transmembrane helix</keyword>
<evidence type="ECO:0000256" key="10">
    <source>
        <dbReference type="ARBA" id="ARBA00022989"/>
    </source>
</evidence>
<keyword evidence="8 13" id="KW-0812">Transmembrane</keyword>
<comment type="catalytic activity">
    <reaction evidence="1 13">
        <text>Cleavage of hydrophobic, N-terminal signal or leader sequences from secreted and periplasmic proteins.</text>
        <dbReference type="EC" id="3.4.21.89"/>
    </reaction>
</comment>
<dbReference type="InterPro" id="IPR019758">
    <property type="entry name" value="Pept_S26A_signal_pept_1_CS"/>
</dbReference>
<evidence type="ECO:0000256" key="9">
    <source>
        <dbReference type="ARBA" id="ARBA00022801"/>
    </source>
</evidence>
<feature type="active site" evidence="12">
    <location>
        <position position="77"/>
    </location>
</feature>
<feature type="active site" evidence="12">
    <location>
        <position position="132"/>
    </location>
</feature>
<dbReference type="PROSITE" id="PS00501">
    <property type="entry name" value="SPASE_I_1"/>
    <property type="match status" value="1"/>
</dbReference>
<keyword evidence="11 13" id="KW-0472">Membrane</keyword>
<dbReference type="RefSeq" id="WP_195811653.1">
    <property type="nucleotide sequence ID" value="NZ_CP064795.1"/>
</dbReference>
<evidence type="ECO:0000313" key="17">
    <source>
        <dbReference type="Proteomes" id="UP000595095"/>
    </source>
</evidence>
<dbReference type="AlphaFoldDB" id="A0A7S9HE32"/>
<name>A0A7S9HE32_9ALTE</name>
<feature type="domain" description="Peptidase S26" evidence="15">
    <location>
        <begin position="48"/>
        <end position="263"/>
    </location>
</feature>
<evidence type="ECO:0000256" key="5">
    <source>
        <dbReference type="ARBA" id="ARBA00019232"/>
    </source>
</evidence>
<dbReference type="InterPro" id="IPR019766">
    <property type="entry name" value="Sign_pep_all-beta_subdom"/>
</dbReference>
<dbReference type="CDD" id="cd06530">
    <property type="entry name" value="S26_SPase_I"/>
    <property type="match status" value="1"/>
</dbReference>
<keyword evidence="9 13" id="KW-0378">Hydrolase</keyword>
<dbReference type="SUPFAM" id="SSF51306">
    <property type="entry name" value="LexA/Signal peptidase"/>
    <property type="match status" value="1"/>
</dbReference>
<evidence type="ECO:0000256" key="14">
    <source>
        <dbReference type="RuleBase" id="RU362042"/>
    </source>
</evidence>
<keyword evidence="6" id="KW-1003">Cell membrane</keyword>
<dbReference type="PRINTS" id="PR00727">
    <property type="entry name" value="LEADERPTASE"/>
</dbReference>
<comment type="similarity">
    <text evidence="3 14">Belongs to the peptidase S26 family.</text>
</comment>